<dbReference type="EMBL" id="NRGR01000005">
    <property type="protein sequence ID" value="PCC40721.1"/>
    <property type="molecule type" value="Genomic_DNA"/>
</dbReference>
<keyword evidence="3" id="KW-1185">Reference proteome</keyword>
<organism evidence="2 3">
    <name type="scientific">Brachybacterium alimentarium</name>
    <dbReference type="NCBI Taxonomy" id="47845"/>
    <lineage>
        <taxon>Bacteria</taxon>
        <taxon>Bacillati</taxon>
        <taxon>Actinomycetota</taxon>
        <taxon>Actinomycetes</taxon>
        <taxon>Micrococcales</taxon>
        <taxon>Dermabacteraceae</taxon>
        <taxon>Brachybacterium</taxon>
    </lineage>
</organism>
<evidence type="ECO:0008006" key="4">
    <source>
        <dbReference type="Google" id="ProtNLM"/>
    </source>
</evidence>
<protein>
    <recommendedName>
        <fullName evidence="4">Arylamine N-acetyltransferase</fullName>
    </recommendedName>
</protein>
<comment type="similarity">
    <text evidence="1">Belongs to the arylamine N-acetyltransferase family.</text>
</comment>
<evidence type="ECO:0000313" key="3">
    <source>
        <dbReference type="Proteomes" id="UP000218598"/>
    </source>
</evidence>
<dbReference type="PANTHER" id="PTHR11786">
    <property type="entry name" value="N-HYDROXYARYLAMINE O-ACETYLTRANSFERASE"/>
    <property type="match status" value="1"/>
</dbReference>
<comment type="caution">
    <text evidence="2">The sequence shown here is derived from an EMBL/GenBank/DDBJ whole genome shotgun (WGS) entry which is preliminary data.</text>
</comment>
<dbReference type="Proteomes" id="UP000218598">
    <property type="component" value="Unassembled WGS sequence"/>
</dbReference>
<dbReference type="PANTHER" id="PTHR11786:SF0">
    <property type="entry name" value="ARYLAMINE N-ACETYLTRANSFERASE 4-RELATED"/>
    <property type="match status" value="1"/>
</dbReference>
<dbReference type="InterPro" id="IPR038765">
    <property type="entry name" value="Papain-like_cys_pep_sf"/>
</dbReference>
<evidence type="ECO:0000256" key="1">
    <source>
        <dbReference type="ARBA" id="ARBA00006547"/>
    </source>
</evidence>
<dbReference type="InterPro" id="IPR001447">
    <property type="entry name" value="Arylamine_N-AcTrfase"/>
</dbReference>
<dbReference type="Pfam" id="PF00797">
    <property type="entry name" value="Acetyltransf_2"/>
    <property type="match status" value="1"/>
</dbReference>
<sequence>MSHFASEHGIDWGIGEFDPALYLERIGVETDLGGAGDAPDLDLLERIHLAHVRTFPFSNIDVLLGRHPGVDPGTVAHRMLHEGVGGYCFEHVQLMAGVLERLGMSVRRRLGRVHSATNSRTHMSLDVELDGQWWVMDPGFGLSLTGPLLREDGARREEWFGTLSMHSSRIGDAGDVGDMEQWELRRGEDLQHVTDLLPVMPADVTGGHHITSTMPGAGPFRSQLVVSRFVEDGHVTVTSAARTIRRPGQRTLHEELTASQAVDAVADLGVPMDASTAQTLGERLRERA</sequence>
<accession>A0A2A3YN61</accession>
<dbReference type="OrthoDB" id="7181050at2"/>
<dbReference type="GO" id="GO:0016407">
    <property type="term" value="F:acetyltransferase activity"/>
    <property type="evidence" value="ECO:0007669"/>
    <property type="project" value="InterPro"/>
</dbReference>
<evidence type="ECO:0000313" key="2">
    <source>
        <dbReference type="EMBL" id="PCC40721.1"/>
    </source>
</evidence>
<proteinExistence type="inferred from homology"/>
<gene>
    <name evidence="2" type="ORF">CIK66_02850</name>
</gene>
<dbReference type="SUPFAM" id="SSF54001">
    <property type="entry name" value="Cysteine proteinases"/>
    <property type="match status" value="1"/>
</dbReference>
<dbReference type="Gene3D" id="3.30.2140.10">
    <property type="entry name" value="Arylamine N-acetyltransferase"/>
    <property type="match status" value="1"/>
</dbReference>
<dbReference type="RefSeq" id="WP_096196477.1">
    <property type="nucleotide sequence ID" value="NZ_JBQQHC010000016.1"/>
</dbReference>
<reference evidence="2 3" key="1">
    <citation type="journal article" date="2017" name="Elife">
        <title>Extensive horizontal gene transfer in cheese-associated bacteria.</title>
        <authorList>
            <person name="Bonham K.S."/>
            <person name="Wolfe B.E."/>
            <person name="Dutton R.J."/>
        </authorList>
    </citation>
    <scope>NUCLEOTIDE SEQUENCE [LARGE SCALE GENOMIC DNA]</scope>
    <source>
        <strain evidence="2 3">341_9</strain>
    </source>
</reference>
<dbReference type="AlphaFoldDB" id="A0A2A3YN61"/>
<dbReference type="Gene3D" id="2.40.128.150">
    <property type="entry name" value="Cysteine proteinases"/>
    <property type="match status" value="1"/>
</dbReference>
<name>A0A2A3YN61_9MICO</name>